<feature type="non-terminal residue" evidence="2">
    <location>
        <position position="1"/>
    </location>
</feature>
<evidence type="ECO:0000313" key="2">
    <source>
        <dbReference type="EMBL" id="CAG8769551.1"/>
    </source>
</evidence>
<sequence>KTTFTQCPSPISEENTTVIDQITFDPDPPVSNQTITIKGHVNTTEDIIDGDVFVFGFTTTNITNPTLLGGNLSFICHDGKTICPTKNYDIDFTITAPELPSEYVMGAAIVRGTNNTIACGQSLISS</sequence>
<proteinExistence type="predicted"/>
<reference evidence="2" key="1">
    <citation type="submission" date="2021-06" db="EMBL/GenBank/DDBJ databases">
        <authorList>
            <person name="Kallberg Y."/>
            <person name="Tangrot J."/>
            <person name="Rosling A."/>
        </authorList>
    </citation>
    <scope>NUCLEOTIDE SEQUENCE</scope>
    <source>
        <strain evidence="2">MA453B</strain>
    </source>
</reference>
<keyword evidence="3" id="KW-1185">Reference proteome</keyword>
<comment type="caution">
    <text evidence="2">The sequence shown here is derived from an EMBL/GenBank/DDBJ whole genome shotgun (WGS) entry which is preliminary data.</text>
</comment>
<evidence type="ECO:0000313" key="3">
    <source>
        <dbReference type="Proteomes" id="UP000789405"/>
    </source>
</evidence>
<dbReference type="InterPro" id="IPR003172">
    <property type="entry name" value="ML_dom"/>
</dbReference>
<dbReference type="EMBL" id="CAJVPY010018970">
    <property type="protein sequence ID" value="CAG8769551.1"/>
    <property type="molecule type" value="Genomic_DNA"/>
</dbReference>
<organism evidence="2 3">
    <name type="scientific">Dentiscutata erythropus</name>
    <dbReference type="NCBI Taxonomy" id="1348616"/>
    <lineage>
        <taxon>Eukaryota</taxon>
        <taxon>Fungi</taxon>
        <taxon>Fungi incertae sedis</taxon>
        <taxon>Mucoromycota</taxon>
        <taxon>Glomeromycotina</taxon>
        <taxon>Glomeromycetes</taxon>
        <taxon>Diversisporales</taxon>
        <taxon>Gigasporaceae</taxon>
        <taxon>Dentiscutata</taxon>
    </lineage>
</organism>
<name>A0A9N9J948_9GLOM</name>
<dbReference type="OrthoDB" id="2455965at2759"/>
<evidence type="ECO:0000259" key="1">
    <source>
        <dbReference type="Pfam" id="PF02221"/>
    </source>
</evidence>
<gene>
    <name evidence="2" type="ORF">DERYTH_LOCUS18551</name>
</gene>
<dbReference type="Proteomes" id="UP000789405">
    <property type="component" value="Unassembled WGS sequence"/>
</dbReference>
<protein>
    <submittedName>
        <fullName evidence="2">19852_t:CDS:1</fullName>
    </submittedName>
</protein>
<accession>A0A9N9J948</accession>
<dbReference type="Pfam" id="PF02221">
    <property type="entry name" value="E1_DerP2_DerF2"/>
    <property type="match status" value="1"/>
</dbReference>
<feature type="domain" description="MD-2-related lipid-recognition" evidence="1">
    <location>
        <begin position="2"/>
        <end position="110"/>
    </location>
</feature>
<dbReference type="AlphaFoldDB" id="A0A9N9J948"/>